<feature type="region of interest" description="Disordered" evidence="1">
    <location>
        <begin position="85"/>
        <end position="105"/>
    </location>
</feature>
<organism evidence="2 3">
    <name type="scientific">Gigaspora margarita</name>
    <dbReference type="NCBI Taxonomy" id="4874"/>
    <lineage>
        <taxon>Eukaryota</taxon>
        <taxon>Fungi</taxon>
        <taxon>Fungi incertae sedis</taxon>
        <taxon>Mucoromycota</taxon>
        <taxon>Glomeromycotina</taxon>
        <taxon>Glomeromycetes</taxon>
        <taxon>Diversisporales</taxon>
        <taxon>Gigasporaceae</taxon>
        <taxon>Gigaspora</taxon>
    </lineage>
</organism>
<sequence length="585" mass="67652">MDFYKLNEIEDWACIKIVKYYRANSGQKTWTKVLDKIKKDLQIVASSDSTFDARRKRKAQEIIDSWKVEQQVLATGNVVSVDNRRITEKHRQEDQDDKEGTLDERNEIPLTQKKKIKLNIPQVENNNDVRRTDSEDEIIGTDTEQEYNMSKRFTTKNGGANKDAGVLTGPKRTITLECNDDDNSSEMPSLDFKKYKETYSKMEDAKKWTLTTGTIVENALYNFGLRCKHEHLSHSFVLDPNDGTYLNENVFTESELHEIRHFQTKQMPLMPPKLLKYLNSFNLQTASEIRKQVFNPEQMDQDFNKSRDFDRDWIRNTEYESNSLSSNHLELWFLIHVWSFIDKSFNDIEEVEVVSLSSSTRKNCKRTVSAVEDMERKKVGRKGDMIIRKSANEFGCAEAGQRFEGPNGTKLLQERGLKMPKMLKDMFNQLCLSFDQDECKTRKLETIGFLHAGLMATFLRLDSPAGYVCRISRTKSLYIASNVKEFGKIWHGRPGQKIVENMTRLIEQPDSDEEDQLQDLQDACNLTPPPSRKREIVKMPTCSDTPQKPKRVKEIPCDLLGSSTQLKVLGSELRKESIDNDVQDD</sequence>
<proteinExistence type="predicted"/>
<accession>A0ABN7WDW9</accession>
<comment type="caution">
    <text evidence="2">The sequence shown here is derived from an EMBL/GenBank/DDBJ whole genome shotgun (WGS) entry which is preliminary data.</text>
</comment>
<name>A0ABN7WDW9_GIGMA</name>
<evidence type="ECO:0000313" key="3">
    <source>
        <dbReference type="Proteomes" id="UP000789901"/>
    </source>
</evidence>
<keyword evidence="3" id="KW-1185">Reference proteome</keyword>
<feature type="region of interest" description="Disordered" evidence="1">
    <location>
        <begin position="523"/>
        <end position="555"/>
    </location>
</feature>
<gene>
    <name evidence="2" type="ORF">GMARGA_LOCUS29834</name>
</gene>
<reference evidence="2 3" key="1">
    <citation type="submission" date="2021-06" db="EMBL/GenBank/DDBJ databases">
        <authorList>
            <person name="Kallberg Y."/>
            <person name="Tangrot J."/>
            <person name="Rosling A."/>
        </authorList>
    </citation>
    <scope>NUCLEOTIDE SEQUENCE [LARGE SCALE GENOMIC DNA]</scope>
    <source>
        <strain evidence="2 3">120-4 pot B 10/14</strain>
    </source>
</reference>
<dbReference type="Proteomes" id="UP000789901">
    <property type="component" value="Unassembled WGS sequence"/>
</dbReference>
<evidence type="ECO:0000313" key="2">
    <source>
        <dbReference type="EMBL" id="CAG8828888.1"/>
    </source>
</evidence>
<protein>
    <submittedName>
        <fullName evidence="2">4250_t:CDS:1</fullName>
    </submittedName>
</protein>
<evidence type="ECO:0000256" key="1">
    <source>
        <dbReference type="SAM" id="MobiDB-lite"/>
    </source>
</evidence>
<dbReference type="EMBL" id="CAJVQB010040872">
    <property type="protein sequence ID" value="CAG8828888.1"/>
    <property type="molecule type" value="Genomic_DNA"/>
</dbReference>